<gene>
    <name evidence="5" type="ORF">ACH4GP_11010</name>
</gene>
<dbReference type="SUPFAM" id="SSF53822">
    <property type="entry name" value="Periplasmic binding protein-like I"/>
    <property type="match status" value="1"/>
</dbReference>
<evidence type="ECO:0000259" key="4">
    <source>
        <dbReference type="PROSITE" id="PS50932"/>
    </source>
</evidence>
<dbReference type="SMART" id="SM00354">
    <property type="entry name" value="HTH_LACI"/>
    <property type="match status" value="1"/>
</dbReference>
<dbReference type="SUPFAM" id="SSF47413">
    <property type="entry name" value="lambda repressor-like DNA-binding domains"/>
    <property type="match status" value="1"/>
</dbReference>
<evidence type="ECO:0000256" key="3">
    <source>
        <dbReference type="ARBA" id="ARBA00023163"/>
    </source>
</evidence>
<dbReference type="InterPro" id="IPR000843">
    <property type="entry name" value="HTH_LacI"/>
</dbReference>
<dbReference type="CDD" id="cd01392">
    <property type="entry name" value="HTH_LacI"/>
    <property type="match status" value="1"/>
</dbReference>
<comment type="caution">
    <text evidence="5">The sequence shown here is derived from an EMBL/GenBank/DDBJ whole genome shotgun (WGS) entry which is preliminary data.</text>
</comment>
<dbReference type="PANTHER" id="PTHR30146:SF109">
    <property type="entry name" value="HTH-TYPE TRANSCRIPTIONAL REGULATOR GALS"/>
    <property type="match status" value="1"/>
</dbReference>
<accession>A0ABW7RA29</accession>
<protein>
    <submittedName>
        <fullName evidence="5">LacI family DNA-binding transcriptional regulator</fullName>
    </submittedName>
</protein>
<reference evidence="5 6" key="1">
    <citation type="submission" date="2024-10" db="EMBL/GenBank/DDBJ databases">
        <title>The Natural Products Discovery Center: Release of the First 8490 Sequenced Strains for Exploring Actinobacteria Biosynthetic Diversity.</title>
        <authorList>
            <person name="Kalkreuter E."/>
            <person name="Kautsar S.A."/>
            <person name="Yang D."/>
            <person name="Bader C.D."/>
            <person name="Teijaro C.N."/>
            <person name="Fluegel L."/>
            <person name="Davis C.M."/>
            <person name="Simpson J.R."/>
            <person name="Lauterbach L."/>
            <person name="Steele A.D."/>
            <person name="Gui C."/>
            <person name="Meng S."/>
            <person name="Li G."/>
            <person name="Viehrig K."/>
            <person name="Ye F."/>
            <person name="Su P."/>
            <person name="Kiefer A.F."/>
            <person name="Nichols A."/>
            <person name="Cepeda A.J."/>
            <person name="Yan W."/>
            <person name="Fan B."/>
            <person name="Jiang Y."/>
            <person name="Adhikari A."/>
            <person name="Zheng C.-J."/>
            <person name="Schuster L."/>
            <person name="Cowan T.M."/>
            <person name="Smanski M.J."/>
            <person name="Chevrette M.G."/>
            <person name="De Carvalho L.P.S."/>
            <person name="Shen B."/>
        </authorList>
    </citation>
    <scope>NUCLEOTIDE SEQUENCE [LARGE SCALE GENOMIC DNA]</scope>
    <source>
        <strain evidence="5 6">NPDC018013</strain>
    </source>
</reference>
<dbReference type="Gene3D" id="1.10.260.40">
    <property type="entry name" value="lambda repressor-like DNA-binding domains"/>
    <property type="match status" value="1"/>
</dbReference>
<dbReference type="Proteomes" id="UP001610990">
    <property type="component" value="Unassembled WGS sequence"/>
</dbReference>
<keyword evidence="2 5" id="KW-0238">DNA-binding</keyword>
<dbReference type="EMBL" id="JBIRGH010000005">
    <property type="protein sequence ID" value="MFH8584912.1"/>
    <property type="molecule type" value="Genomic_DNA"/>
</dbReference>
<dbReference type="GO" id="GO:0003677">
    <property type="term" value="F:DNA binding"/>
    <property type="evidence" value="ECO:0007669"/>
    <property type="project" value="UniProtKB-KW"/>
</dbReference>
<dbReference type="Pfam" id="PF00356">
    <property type="entry name" value="LacI"/>
    <property type="match status" value="1"/>
</dbReference>
<dbReference type="InterPro" id="IPR028082">
    <property type="entry name" value="Peripla_BP_I"/>
</dbReference>
<evidence type="ECO:0000313" key="5">
    <source>
        <dbReference type="EMBL" id="MFH8584912.1"/>
    </source>
</evidence>
<keyword evidence="1" id="KW-0805">Transcription regulation</keyword>
<organism evidence="5 6">
    <name type="scientific">Streptomyces celluloflavus</name>
    <dbReference type="NCBI Taxonomy" id="58344"/>
    <lineage>
        <taxon>Bacteria</taxon>
        <taxon>Bacillati</taxon>
        <taxon>Actinomycetota</taxon>
        <taxon>Actinomycetes</taxon>
        <taxon>Kitasatosporales</taxon>
        <taxon>Streptomycetaceae</taxon>
        <taxon>Streptomyces</taxon>
    </lineage>
</organism>
<evidence type="ECO:0000313" key="6">
    <source>
        <dbReference type="Proteomes" id="UP001610990"/>
    </source>
</evidence>
<dbReference type="PROSITE" id="PS50932">
    <property type="entry name" value="HTH_LACI_2"/>
    <property type="match status" value="1"/>
</dbReference>
<dbReference type="Gene3D" id="3.40.50.2300">
    <property type="match status" value="2"/>
</dbReference>
<evidence type="ECO:0000256" key="2">
    <source>
        <dbReference type="ARBA" id="ARBA00023125"/>
    </source>
</evidence>
<evidence type="ECO:0000256" key="1">
    <source>
        <dbReference type="ARBA" id="ARBA00023015"/>
    </source>
</evidence>
<sequence>MTLTRVAQHAGVSASTVSRYLRGQLNVQPVTAARIDAAVSELGYHPPTPPPTTPATTGTGLVSLVLPDLVNPFFAQLADAFAAAAAARDIPLLLGVSGRHAERGARLHRLLSAAHSVEGLIYVGMRRTNEDVDRAIDEGLPVVIMDEELDLADGREVDTITVDNYGGAYQATSYLVQLGHRAIAHVAGPEELSTTQERKRGYLDAIRDAGLDPAAQLVLHGPYTEQFGASTFPYLHRAGSAPTAVFVGSDIAAVGMLAAAELHGLRIPDDLSLVACDGIRVGQWLRPKLTTLEQPTAELAAAALDALTARMAGNGGNLRKVLPLQLVVRGSAAPPNHPATGA</sequence>
<feature type="domain" description="HTH lacI-type" evidence="4">
    <location>
        <begin position="1"/>
        <end position="46"/>
    </location>
</feature>
<keyword evidence="3" id="KW-0804">Transcription</keyword>
<dbReference type="CDD" id="cd06267">
    <property type="entry name" value="PBP1_LacI_sugar_binding-like"/>
    <property type="match status" value="1"/>
</dbReference>
<dbReference type="InterPro" id="IPR010982">
    <property type="entry name" value="Lambda_DNA-bd_dom_sf"/>
</dbReference>
<proteinExistence type="predicted"/>
<keyword evidence="6" id="KW-1185">Reference proteome</keyword>
<dbReference type="InterPro" id="IPR046335">
    <property type="entry name" value="LacI/GalR-like_sensor"/>
</dbReference>
<dbReference type="PANTHER" id="PTHR30146">
    <property type="entry name" value="LACI-RELATED TRANSCRIPTIONAL REPRESSOR"/>
    <property type="match status" value="1"/>
</dbReference>
<dbReference type="RefSeq" id="WP_397672083.1">
    <property type="nucleotide sequence ID" value="NZ_JBIRGH010000005.1"/>
</dbReference>
<dbReference type="Pfam" id="PF13377">
    <property type="entry name" value="Peripla_BP_3"/>
    <property type="match status" value="1"/>
</dbReference>
<name>A0ABW7RA29_9ACTN</name>